<name>A0A1S9I986_9CLOT</name>
<sequence>MATEEKFYYVEGSTSVKDLIKTLTTEITQNAGIYKWDLVYPTTAEEITNFALIKATTSYGKEFYTRLERTAALTPTSEEQKLLDKEKYSKPFTEEEIVLLDRYNEAMDFTTSEKNLLKKDIETLNEEEQQELQELRMRKNITNDRELVLLRKYYNGESLSSGEQNELDTFIKAHNLTAQELKDWNDLKTNRKLYTDTIIRIMYKQYNGLELNSSEQNYLASYRQQMELTQSEKEKLALLKGKMDNRNHMYISIGKEIHDTKRIINTGEAQTEVQIKDLVEESCSVPARFAWYKVLPKEIGEWLPVQYWINITKDAINIILRGDPSADNYPYNNYLTSYAYIGALKPMEDSASTDDEYNFGVTTSSDIQPFFSRKFGERTATGITDVCMVANKIGMPMQPHYAGFYTTHSFMDKCNTEGSRWNHKKHQFSDITLVHPVDMERGKMINVLAGDASTIYDMDKLVYKKDTDDEENFKKFKITAPYSFLNNTANNLYCLAIRCYKTAE</sequence>
<dbReference type="RefSeq" id="WP_078054575.1">
    <property type="nucleotide sequence ID" value="NZ_MRAE01000012.1"/>
</dbReference>
<feature type="coiled-coil region" evidence="1">
    <location>
        <begin position="100"/>
        <end position="145"/>
    </location>
</feature>
<dbReference type="EMBL" id="MRAE01000012">
    <property type="protein sequence ID" value="OOO66782.1"/>
    <property type="molecule type" value="Genomic_DNA"/>
</dbReference>
<protein>
    <submittedName>
        <fullName evidence="2">Uncharacterized protein</fullName>
    </submittedName>
</protein>
<organism evidence="2 3">
    <name type="scientific">Clostridium tepidum</name>
    <dbReference type="NCBI Taxonomy" id="1962263"/>
    <lineage>
        <taxon>Bacteria</taxon>
        <taxon>Bacillati</taxon>
        <taxon>Bacillota</taxon>
        <taxon>Clostridia</taxon>
        <taxon>Eubacteriales</taxon>
        <taxon>Clostridiaceae</taxon>
        <taxon>Clostridium</taxon>
    </lineage>
</organism>
<dbReference type="AlphaFoldDB" id="A0A1S9I986"/>
<dbReference type="Proteomes" id="UP000190256">
    <property type="component" value="Unassembled WGS sequence"/>
</dbReference>
<evidence type="ECO:0000313" key="2">
    <source>
        <dbReference type="EMBL" id="OOO66782.1"/>
    </source>
</evidence>
<dbReference type="OrthoDB" id="1878082at2"/>
<keyword evidence="1" id="KW-0175">Coiled coil</keyword>
<comment type="caution">
    <text evidence="2">The sequence shown here is derived from an EMBL/GenBank/DDBJ whole genome shotgun (WGS) entry which is preliminary data.</text>
</comment>
<evidence type="ECO:0000313" key="3">
    <source>
        <dbReference type="Proteomes" id="UP000190256"/>
    </source>
</evidence>
<evidence type="ECO:0000256" key="1">
    <source>
        <dbReference type="SAM" id="Coils"/>
    </source>
</evidence>
<gene>
    <name evidence="2" type="ORF">BS638_06555</name>
</gene>
<reference evidence="2 3" key="1">
    <citation type="submission" date="2016-12" db="EMBL/GenBank/DDBJ databases">
        <title>Clostridium tepidum sp. nov., a close relative of Clostridium sporogenes and Clostridium botulinum Group I.</title>
        <authorList>
            <person name="Dobritsa A.P."/>
            <person name="Kutumbaka K.K."/>
            <person name="Werner K."/>
            <person name="Wiedmann M."/>
            <person name="Asmus A."/>
            <person name="Samadpour M."/>
        </authorList>
    </citation>
    <scope>NUCLEOTIDE SEQUENCE [LARGE SCALE GENOMIC DNA]</scope>
    <source>
        <strain evidence="2 3">IEH 97212</strain>
    </source>
</reference>
<proteinExistence type="predicted"/>
<accession>A0A1S9I986</accession>